<evidence type="ECO:0000256" key="1">
    <source>
        <dbReference type="SAM" id="SignalP"/>
    </source>
</evidence>
<reference evidence="2 3" key="1">
    <citation type="submission" date="2021-05" db="EMBL/GenBank/DDBJ databases">
        <title>Isolation, identification, and the growth promoting effects of Pantoea dispersa strain YSD J2 from the aboveground leaves of Cyperus esculentus L.Var. Sativus.</title>
        <authorList>
            <person name="Wang S."/>
            <person name="Tang X.M."/>
            <person name="Huang Y.N."/>
        </authorList>
    </citation>
    <scope>NUCLEOTIDE SEQUENCE [LARGE SCALE GENOMIC DNA]</scope>
    <source>
        <strain evidence="3">YSD YN2</strain>
    </source>
</reference>
<dbReference type="EMBL" id="CP074352">
    <property type="protein sequence ID" value="UYU30270.1"/>
    <property type="molecule type" value="Genomic_DNA"/>
</dbReference>
<evidence type="ECO:0000313" key="3">
    <source>
        <dbReference type="Proteomes" id="UP001156318"/>
    </source>
</evidence>
<keyword evidence="3" id="KW-1185">Reference proteome</keyword>
<feature type="chain" id="PRO_5046211365" evidence="1">
    <location>
        <begin position="18"/>
        <end position="91"/>
    </location>
</feature>
<dbReference type="Proteomes" id="UP001156318">
    <property type="component" value="Chromosome"/>
</dbReference>
<name>A0ABY6J8U1_9ENTR</name>
<accession>A0ABY6J8U1</accession>
<gene>
    <name evidence="2" type="ORF">KFZ77_10175</name>
</gene>
<dbReference type="RefSeq" id="WP_264384089.1">
    <property type="nucleotide sequence ID" value="NZ_CP074352.1"/>
</dbReference>
<organism evidence="2 3">
    <name type="scientific">Siccibacter colletis</name>
    <dbReference type="NCBI Taxonomy" id="1505757"/>
    <lineage>
        <taxon>Bacteria</taxon>
        <taxon>Pseudomonadati</taxon>
        <taxon>Pseudomonadota</taxon>
        <taxon>Gammaproteobacteria</taxon>
        <taxon>Enterobacterales</taxon>
        <taxon>Enterobacteriaceae</taxon>
        <taxon>Siccibacter</taxon>
    </lineage>
</organism>
<sequence>MKKYLLMFLFATSASHAAGEMTSTLKSAESAICRDNSNKAQCEVAVQKLMFAVNKVTELNENCKKSDVGIKAQCQQSEEAIGYIESLGTKQ</sequence>
<keyword evidence="1" id="KW-0732">Signal</keyword>
<feature type="signal peptide" evidence="1">
    <location>
        <begin position="1"/>
        <end position="17"/>
    </location>
</feature>
<protein>
    <submittedName>
        <fullName evidence="2">Uncharacterized protein</fullName>
    </submittedName>
</protein>
<evidence type="ECO:0000313" key="2">
    <source>
        <dbReference type="EMBL" id="UYU30270.1"/>
    </source>
</evidence>
<proteinExistence type="predicted"/>